<gene>
    <name evidence="2" type="ORF">E4665_17715</name>
</gene>
<protein>
    <submittedName>
        <fullName evidence="2">DUF2568 domain-containing protein</fullName>
    </submittedName>
</protein>
<keyword evidence="1" id="KW-0812">Transmembrane</keyword>
<keyword evidence="1" id="KW-0472">Membrane</keyword>
<accession>A0A4Z0GIR4</accession>
<reference evidence="2 3" key="1">
    <citation type="journal article" date="2015" name="Int. J. Syst. Evol. Microbiol.">
        <title>Sporolactobacillus shoreae sp. nov. and Sporolactobacillus spathodeae sp. nov., two spore-forming lactic acid bacteria isolated from tree barks in Thailand.</title>
        <authorList>
            <person name="Thamacharoensuk T."/>
            <person name="Kitahara M."/>
            <person name="Ohkuma M."/>
            <person name="Thongchul N."/>
            <person name="Tanasupawat S."/>
        </authorList>
    </citation>
    <scope>NUCLEOTIDE SEQUENCE [LARGE SCALE GENOMIC DNA]</scope>
    <source>
        <strain evidence="2 3">BK92</strain>
    </source>
</reference>
<dbReference type="InterPro" id="IPR021214">
    <property type="entry name" value="DUF2568"/>
</dbReference>
<dbReference type="RefSeq" id="WP_135350129.1">
    <property type="nucleotide sequence ID" value="NZ_SRJD01000042.1"/>
</dbReference>
<name>A0A4Z0GIR4_9BACL</name>
<feature type="transmembrane region" description="Helical" evidence="1">
    <location>
        <begin position="6"/>
        <end position="28"/>
    </location>
</feature>
<sequence>MSFVKLILLSLAFFIELAALAAFSYWGFHLQGKIFLKWVVGIGVPAIVAVFWGVFLAPKASFPVGLPLRLLLKLIVFSASAWALYTAGQRQIALIFLITSVLIVVVTDSFKMSL</sequence>
<evidence type="ECO:0000313" key="3">
    <source>
        <dbReference type="Proteomes" id="UP000298347"/>
    </source>
</evidence>
<dbReference type="Proteomes" id="UP000298347">
    <property type="component" value="Unassembled WGS sequence"/>
</dbReference>
<dbReference type="AlphaFoldDB" id="A0A4Z0GIR4"/>
<feature type="transmembrane region" description="Helical" evidence="1">
    <location>
        <begin position="92"/>
        <end position="110"/>
    </location>
</feature>
<feature type="transmembrane region" description="Helical" evidence="1">
    <location>
        <begin position="66"/>
        <end position="85"/>
    </location>
</feature>
<dbReference type="EMBL" id="SRJD01000042">
    <property type="protein sequence ID" value="TGA95684.1"/>
    <property type="molecule type" value="Genomic_DNA"/>
</dbReference>
<comment type="caution">
    <text evidence="2">The sequence shown here is derived from an EMBL/GenBank/DDBJ whole genome shotgun (WGS) entry which is preliminary data.</text>
</comment>
<keyword evidence="1" id="KW-1133">Transmembrane helix</keyword>
<organism evidence="2 3">
    <name type="scientific">Sporolactobacillus shoreae</name>
    <dbReference type="NCBI Taxonomy" id="1465501"/>
    <lineage>
        <taxon>Bacteria</taxon>
        <taxon>Bacillati</taxon>
        <taxon>Bacillota</taxon>
        <taxon>Bacilli</taxon>
        <taxon>Bacillales</taxon>
        <taxon>Sporolactobacillaceae</taxon>
        <taxon>Sporolactobacillus</taxon>
    </lineage>
</organism>
<dbReference type="OrthoDB" id="4557830at2"/>
<evidence type="ECO:0000256" key="1">
    <source>
        <dbReference type="SAM" id="Phobius"/>
    </source>
</evidence>
<proteinExistence type="predicted"/>
<evidence type="ECO:0000313" key="2">
    <source>
        <dbReference type="EMBL" id="TGA95684.1"/>
    </source>
</evidence>
<keyword evidence="3" id="KW-1185">Reference proteome</keyword>
<feature type="transmembrane region" description="Helical" evidence="1">
    <location>
        <begin position="35"/>
        <end position="54"/>
    </location>
</feature>
<dbReference type="Pfam" id="PF10823">
    <property type="entry name" value="DUF2568"/>
    <property type="match status" value="1"/>
</dbReference>